<dbReference type="GO" id="GO:0003676">
    <property type="term" value="F:nucleic acid binding"/>
    <property type="evidence" value="ECO:0007669"/>
    <property type="project" value="InterPro"/>
</dbReference>
<keyword evidence="1" id="KW-0808">Transferase</keyword>
<dbReference type="InterPro" id="IPR043502">
    <property type="entry name" value="DNA/RNA_pol_sf"/>
</dbReference>
<evidence type="ECO:0000256" key="4">
    <source>
        <dbReference type="ARBA" id="ARBA00022759"/>
    </source>
</evidence>
<dbReference type="Gene3D" id="3.30.420.10">
    <property type="entry name" value="Ribonuclease H-like superfamily/Ribonuclease H"/>
    <property type="match status" value="1"/>
</dbReference>
<accession>A0A9Q3GG30</accession>
<dbReference type="GO" id="GO:0003964">
    <property type="term" value="F:RNA-directed DNA polymerase activity"/>
    <property type="evidence" value="ECO:0007669"/>
    <property type="project" value="UniProtKB-KW"/>
</dbReference>
<dbReference type="Pfam" id="PF17917">
    <property type="entry name" value="RT_RNaseH"/>
    <property type="match status" value="1"/>
</dbReference>
<dbReference type="EMBL" id="AVOT02000935">
    <property type="protein sequence ID" value="MBW0465027.1"/>
    <property type="molecule type" value="Genomic_DNA"/>
</dbReference>
<name>A0A9Q3GG30_9BASI</name>
<dbReference type="SUPFAM" id="SSF53098">
    <property type="entry name" value="Ribonuclease H-like"/>
    <property type="match status" value="1"/>
</dbReference>
<dbReference type="PANTHER" id="PTHR37984:SF15">
    <property type="entry name" value="INTEGRASE CATALYTIC DOMAIN-CONTAINING PROTEIN"/>
    <property type="match status" value="1"/>
</dbReference>
<feature type="domain" description="Reverse transcriptase RNase H-like" evidence="7">
    <location>
        <begin position="93"/>
        <end position="162"/>
    </location>
</feature>
<keyword evidence="4" id="KW-0255">Endonuclease</keyword>
<evidence type="ECO:0000259" key="8">
    <source>
        <dbReference type="Pfam" id="PF24626"/>
    </source>
</evidence>
<evidence type="ECO:0000256" key="6">
    <source>
        <dbReference type="ARBA" id="ARBA00022918"/>
    </source>
</evidence>
<evidence type="ECO:0000256" key="5">
    <source>
        <dbReference type="ARBA" id="ARBA00022801"/>
    </source>
</evidence>
<dbReference type="InterPro" id="IPR056924">
    <property type="entry name" value="SH3_Tf2-1"/>
</dbReference>
<dbReference type="Proteomes" id="UP000765509">
    <property type="component" value="Unassembled WGS sequence"/>
</dbReference>
<dbReference type="OrthoDB" id="2505288at2759"/>
<evidence type="ECO:0000256" key="2">
    <source>
        <dbReference type="ARBA" id="ARBA00022695"/>
    </source>
</evidence>
<sequence>MKVVPSAYHQYLDEFSKVKAEKLPPHHACDHHIKLEGSLHPFGVIYPLSNQESDTLRAYISDNVEKGFIQPSSSSTGAPFSFVKNKDGGLNFRKIVPEELNYGIYYKELLGIFWALKHWRAFLLSLSSPFEVLTNHYSLQYLMSSKILTLCQTFWAELLSEFHFSITYHPGCLAALLDALSHWDKVSPERGEDFISNNPTNYQQIIKQDKIQASKFFAVKVDSFSNLIDSIQKAIWKDSKYRIILKDLGKEALISFSWTPWPREDSQTCQAGFPLVWHDSIYQGLCLILATMFKKQEYSSQEKLNISRELSTAYHPETDGQTERLNNILEQNPWTYVSYHHDDWKTWLPLAEFSYNKADHSSTKKSLFFTVYGGDPQFNSVHITQDTPSGKLSKRIQSVQQDFKRELEVYINRFKRYADRSRASSPVLNAGDMVWLSSKNMKSTRPTKKLSERWLGPFPILRKVRTHAYHLNGILSTQSSIFHS</sequence>
<keyword evidence="10" id="KW-1185">Reference proteome</keyword>
<protein>
    <recommendedName>
        <fullName evidence="11">Reverse transcriptase RNase H-like domain-containing protein</fullName>
    </recommendedName>
</protein>
<reference evidence="9" key="1">
    <citation type="submission" date="2021-03" db="EMBL/GenBank/DDBJ databases">
        <title>Draft genome sequence of rust myrtle Austropuccinia psidii MF-1, a brazilian biotype.</title>
        <authorList>
            <person name="Quecine M.C."/>
            <person name="Pachon D.M.R."/>
            <person name="Bonatelli M.L."/>
            <person name="Correr F.H."/>
            <person name="Franceschini L.M."/>
            <person name="Leite T.F."/>
            <person name="Margarido G.R.A."/>
            <person name="Almeida C.A."/>
            <person name="Ferrarezi J.A."/>
            <person name="Labate C.A."/>
        </authorList>
    </citation>
    <scope>NUCLEOTIDE SEQUENCE</scope>
    <source>
        <strain evidence="9">MF-1</strain>
    </source>
</reference>
<evidence type="ECO:0000313" key="10">
    <source>
        <dbReference type="Proteomes" id="UP000765509"/>
    </source>
</evidence>
<keyword evidence="6" id="KW-0695">RNA-directed DNA polymerase</keyword>
<dbReference type="InterPro" id="IPR041373">
    <property type="entry name" value="RT_RNaseH"/>
</dbReference>
<evidence type="ECO:0000256" key="1">
    <source>
        <dbReference type="ARBA" id="ARBA00022679"/>
    </source>
</evidence>
<dbReference type="SUPFAM" id="SSF56672">
    <property type="entry name" value="DNA/RNA polymerases"/>
    <property type="match status" value="1"/>
</dbReference>
<evidence type="ECO:0008006" key="11">
    <source>
        <dbReference type="Google" id="ProtNLM"/>
    </source>
</evidence>
<keyword evidence="2" id="KW-0548">Nucleotidyltransferase</keyword>
<keyword evidence="5" id="KW-0378">Hydrolase</keyword>
<organism evidence="9 10">
    <name type="scientific">Austropuccinia psidii MF-1</name>
    <dbReference type="NCBI Taxonomy" id="1389203"/>
    <lineage>
        <taxon>Eukaryota</taxon>
        <taxon>Fungi</taxon>
        <taxon>Dikarya</taxon>
        <taxon>Basidiomycota</taxon>
        <taxon>Pucciniomycotina</taxon>
        <taxon>Pucciniomycetes</taxon>
        <taxon>Pucciniales</taxon>
        <taxon>Sphaerophragmiaceae</taxon>
        <taxon>Austropuccinia</taxon>
    </lineage>
</organism>
<evidence type="ECO:0000256" key="3">
    <source>
        <dbReference type="ARBA" id="ARBA00022722"/>
    </source>
</evidence>
<dbReference type="InterPro" id="IPR036397">
    <property type="entry name" value="RNaseH_sf"/>
</dbReference>
<dbReference type="Pfam" id="PF24626">
    <property type="entry name" value="SH3_Tf2-1"/>
    <property type="match status" value="1"/>
</dbReference>
<evidence type="ECO:0000313" key="9">
    <source>
        <dbReference type="EMBL" id="MBW0465027.1"/>
    </source>
</evidence>
<dbReference type="GO" id="GO:0004519">
    <property type="term" value="F:endonuclease activity"/>
    <property type="evidence" value="ECO:0007669"/>
    <property type="project" value="UniProtKB-KW"/>
</dbReference>
<dbReference type="InterPro" id="IPR050951">
    <property type="entry name" value="Retrovirus_Pol_polyprotein"/>
</dbReference>
<evidence type="ECO:0000259" key="7">
    <source>
        <dbReference type="Pfam" id="PF17917"/>
    </source>
</evidence>
<dbReference type="InterPro" id="IPR012337">
    <property type="entry name" value="RNaseH-like_sf"/>
</dbReference>
<keyword evidence="3" id="KW-0540">Nuclease</keyword>
<comment type="caution">
    <text evidence="9">The sequence shown here is derived from an EMBL/GenBank/DDBJ whole genome shotgun (WGS) entry which is preliminary data.</text>
</comment>
<dbReference type="AlphaFoldDB" id="A0A9Q3GG30"/>
<feature type="domain" description="Tf2-1-like SH3-like" evidence="8">
    <location>
        <begin position="431"/>
        <end position="472"/>
    </location>
</feature>
<dbReference type="GO" id="GO:0016787">
    <property type="term" value="F:hydrolase activity"/>
    <property type="evidence" value="ECO:0007669"/>
    <property type="project" value="UniProtKB-KW"/>
</dbReference>
<gene>
    <name evidence="9" type="ORF">O181_004742</name>
</gene>
<dbReference type="Gene3D" id="3.10.10.10">
    <property type="entry name" value="HIV Type 1 Reverse Transcriptase, subunit A, domain 1"/>
    <property type="match status" value="1"/>
</dbReference>
<dbReference type="PANTHER" id="PTHR37984">
    <property type="entry name" value="PROTEIN CBG26694"/>
    <property type="match status" value="1"/>
</dbReference>
<proteinExistence type="predicted"/>